<feature type="chain" id="PRO_5046959925" description="Beta/gamma crystallin 'Greek key' domain-containing protein" evidence="1">
    <location>
        <begin position="18"/>
        <end position="132"/>
    </location>
</feature>
<sequence>MIFKLLSVAVISTLLGAAVGMSISDSATIEGYPYSVQMVRLNLESSEYSEFYCSKLGAILGDNLSTYDFATKKRLNCILRVTGKFNPNGSFTAYPERVTWAGRFFNGDVSITIPKHLIQATTSSAFDETGSR</sequence>
<keyword evidence="1" id="KW-0732">Signal</keyword>
<accession>A0ABZ0AYX9</accession>
<gene>
    <name evidence="2" type="ORF">RAN89_13645</name>
</gene>
<feature type="signal peptide" evidence="1">
    <location>
        <begin position="1"/>
        <end position="17"/>
    </location>
</feature>
<name>A0ABZ0AYX9_9BURK</name>
<reference evidence="2 3" key="1">
    <citation type="submission" date="2023-08" db="EMBL/GenBank/DDBJ databases">
        <title>Rhodoferax potami sp. nov. and Rhodoferax mekongensis sp. nov., isolated from the Mekong River in Thailand.</title>
        <authorList>
            <person name="Kitikhun S."/>
            <person name="Charoenyingcharoen P."/>
            <person name="Siriarchawattana P."/>
            <person name="Likhitrattanapisal S."/>
            <person name="Nilsakha T."/>
            <person name="Chanpet A."/>
            <person name="Rattanawaree P."/>
            <person name="Ingsriswang S."/>
        </authorList>
    </citation>
    <scope>NUCLEOTIDE SEQUENCE [LARGE SCALE GENOMIC DNA]</scope>
    <source>
        <strain evidence="2 3">TBRC 17307</strain>
    </source>
</reference>
<dbReference type="RefSeq" id="WP_313866820.1">
    <property type="nucleotide sequence ID" value="NZ_CP132507.1"/>
</dbReference>
<evidence type="ECO:0008006" key="4">
    <source>
        <dbReference type="Google" id="ProtNLM"/>
    </source>
</evidence>
<dbReference type="EMBL" id="CP132507">
    <property type="protein sequence ID" value="WNO03949.1"/>
    <property type="molecule type" value="Genomic_DNA"/>
</dbReference>
<keyword evidence="3" id="KW-1185">Reference proteome</keyword>
<organism evidence="2 3">
    <name type="scientific">Rhodoferax mekongensis</name>
    <dbReference type="NCBI Taxonomy" id="3068341"/>
    <lineage>
        <taxon>Bacteria</taxon>
        <taxon>Pseudomonadati</taxon>
        <taxon>Pseudomonadota</taxon>
        <taxon>Betaproteobacteria</taxon>
        <taxon>Burkholderiales</taxon>
        <taxon>Comamonadaceae</taxon>
        <taxon>Rhodoferax</taxon>
    </lineage>
</organism>
<evidence type="ECO:0000256" key="1">
    <source>
        <dbReference type="SAM" id="SignalP"/>
    </source>
</evidence>
<proteinExistence type="predicted"/>
<evidence type="ECO:0000313" key="2">
    <source>
        <dbReference type="EMBL" id="WNO03949.1"/>
    </source>
</evidence>
<dbReference type="Proteomes" id="UP001302257">
    <property type="component" value="Chromosome"/>
</dbReference>
<protein>
    <recommendedName>
        <fullName evidence="4">Beta/gamma crystallin 'Greek key' domain-containing protein</fullName>
    </recommendedName>
</protein>
<evidence type="ECO:0000313" key="3">
    <source>
        <dbReference type="Proteomes" id="UP001302257"/>
    </source>
</evidence>